<dbReference type="Proteomes" id="UP001295684">
    <property type="component" value="Unassembled WGS sequence"/>
</dbReference>
<sequence>MGRSSCRSSFPCFSSSRSLMKSSLSLLLLHLESFGLLLELWCFFPCCWLCSSSKISGVLRLPSLCWLSCIELSSSCIEDSKAILRGCASLVLDKFSSGDISYFCVSSISFPISSSLSIFLE</sequence>
<reference evidence="1" key="1">
    <citation type="submission" date="2023-07" db="EMBL/GenBank/DDBJ databases">
        <authorList>
            <consortium name="AG Swart"/>
            <person name="Singh M."/>
            <person name="Singh A."/>
            <person name="Seah K."/>
            <person name="Emmerich C."/>
        </authorList>
    </citation>
    <scope>NUCLEOTIDE SEQUENCE</scope>
    <source>
        <strain evidence="1">DP1</strain>
    </source>
</reference>
<name>A0AAD1Y650_EUPCR</name>
<evidence type="ECO:0000313" key="2">
    <source>
        <dbReference type="Proteomes" id="UP001295684"/>
    </source>
</evidence>
<comment type="caution">
    <text evidence="1">The sequence shown here is derived from an EMBL/GenBank/DDBJ whole genome shotgun (WGS) entry which is preliminary data.</text>
</comment>
<protein>
    <submittedName>
        <fullName evidence="1">Uncharacterized protein</fullName>
    </submittedName>
</protein>
<proteinExistence type="predicted"/>
<dbReference type="EMBL" id="CAMPGE010027754">
    <property type="protein sequence ID" value="CAI2385359.1"/>
    <property type="molecule type" value="Genomic_DNA"/>
</dbReference>
<evidence type="ECO:0000313" key="1">
    <source>
        <dbReference type="EMBL" id="CAI2385359.1"/>
    </source>
</evidence>
<organism evidence="1 2">
    <name type="scientific">Euplotes crassus</name>
    <dbReference type="NCBI Taxonomy" id="5936"/>
    <lineage>
        <taxon>Eukaryota</taxon>
        <taxon>Sar</taxon>
        <taxon>Alveolata</taxon>
        <taxon>Ciliophora</taxon>
        <taxon>Intramacronucleata</taxon>
        <taxon>Spirotrichea</taxon>
        <taxon>Hypotrichia</taxon>
        <taxon>Euplotida</taxon>
        <taxon>Euplotidae</taxon>
        <taxon>Moneuplotes</taxon>
    </lineage>
</organism>
<keyword evidence="2" id="KW-1185">Reference proteome</keyword>
<accession>A0AAD1Y650</accession>
<dbReference type="AlphaFoldDB" id="A0AAD1Y650"/>
<gene>
    <name evidence="1" type="ORF">ECRASSUSDP1_LOCUS26916</name>
</gene>